<keyword evidence="7" id="KW-1185">Reference proteome</keyword>
<keyword evidence="3" id="KW-0548">Nucleotidyltransferase</keyword>
<gene>
    <name evidence="8" type="primary">LOC117571354</name>
</gene>
<evidence type="ECO:0000256" key="5">
    <source>
        <dbReference type="ARBA" id="ARBA00024347"/>
    </source>
</evidence>
<dbReference type="InterPro" id="IPR051838">
    <property type="entry name" value="ARTD_PARP"/>
</dbReference>
<dbReference type="GO" id="GO:0016757">
    <property type="term" value="F:glycosyltransferase activity"/>
    <property type="evidence" value="ECO:0007669"/>
    <property type="project" value="UniProtKB-KW"/>
</dbReference>
<evidence type="ECO:0000313" key="8">
    <source>
        <dbReference type="RefSeq" id="XP_034109354.1"/>
    </source>
</evidence>
<keyword evidence="4" id="KW-0520">NAD</keyword>
<evidence type="ECO:0000313" key="7">
    <source>
        <dbReference type="Proteomes" id="UP000515160"/>
    </source>
</evidence>
<protein>
    <submittedName>
        <fullName evidence="8">Protein mono-ADP-ribosyltransferase Parp16</fullName>
    </submittedName>
</protein>
<dbReference type="OrthoDB" id="19501at2759"/>
<evidence type="ECO:0000256" key="2">
    <source>
        <dbReference type="ARBA" id="ARBA00022679"/>
    </source>
</evidence>
<proteinExistence type="inferred from homology"/>
<reference evidence="8" key="1">
    <citation type="submission" date="2025-08" db="UniProtKB">
        <authorList>
            <consortium name="RefSeq"/>
        </authorList>
    </citation>
    <scope>IDENTIFICATION</scope>
    <source>
        <strain evidence="8">15112-1751.03</strain>
        <tissue evidence="8">Whole Adult</tissue>
    </source>
</reference>
<name>A0A6P8X9G3_DROAB</name>
<keyword evidence="1" id="KW-0328">Glycosyltransferase</keyword>
<dbReference type="Proteomes" id="UP000515160">
    <property type="component" value="Chromosome 3"/>
</dbReference>
<sequence length="363" mass="40710">MKLLSFLDNSHAVEVSICQTLSNAANSCALLPFARTKNTPTVKQLYKLQKHLESDLLACDARLSLFVAAANSYRCESLLCPFPEDFLDSKQRPNMNAIFDVIADFDRLEFILQQILTGNYSSGHKNVFKLLYAVLVKHGERVALSTLQPCEFEELYTHLKISAPSTPPTQIFEVTPSLKCAHTKAYSSLRDQYPVKIGFYGGKLEELYSMLTVGCLPLDEPIRLFCNVDDALSQSQYGSSWGASRCGALLSCVAVVEFAVMPTLVIKDEEQRHVIVHDADCIQISYLLFFGKSFTQYETALMLQPRVYVDWDATFRWLASKKYAISLGVYLMMLSMSMSSGRGVLYRLATSGIYAIRKGFLPI</sequence>
<dbReference type="InterPro" id="IPR041400">
    <property type="entry name" value="PARP16_N"/>
</dbReference>
<dbReference type="PANTHER" id="PTHR21328">
    <property type="entry name" value="POLY ADP-RIBOSE POLYMERASE FAMILY, MEMBER PARP"/>
    <property type="match status" value="1"/>
</dbReference>
<organism evidence="7 8">
    <name type="scientific">Drosophila albomicans</name>
    <name type="common">Fruit fly</name>
    <dbReference type="NCBI Taxonomy" id="7291"/>
    <lineage>
        <taxon>Eukaryota</taxon>
        <taxon>Metazoa</taxon>
        <taxon>Ecdysozoa</taxon>
        <taxon>Arthropoda</taxon>
        <taxon>Hexapoda</taxon>
        <taxon>Insecta</taxon>
        <taxon>Pterygota</taxon>
        <taxon>Neoptera</taxon>
        <taxon>Endopterygota</taxon>
        <taxon>Diptera</taxon>
        <taxon>Brachycera</taxon>
        <taxon>Muscomorpha</taxon>
        <taxon>Ephydroidea</taxon>
        <taxon>Drosophilidae</taxon>
        <taxon>Drosophila</taxon>
    </lineage>
</organism>
<evidence type="ECO:0000256" key="4">
    <source>
        <dbReference type="ARBA" id="ARBA00023027"/>
    </source>
</evidence>
<evidence type="ECO:0000256" key="1">
    <source>
        <dbReference type="ARBA" id="ARBA00022676"/>
    </source>
</evidence>
<evidence type="ECO:0000256" key="3">
    <source>
        <dbReference type="ARBA" id="ARBA00022695"/>
    </source>
</evidence>
<dbReference type="GeneID" id="117571354"/>
<comment type="similarity">
    <text evidence="5">Belongs to the ARTD/PARP family.</text>
</comment>
<dbReference type="CTD" id="54956"/>
<evidence type="ECO:0000259" key="6">
    <source>
        <dbReference type="Pfam" id="PF18084"/>
    </source>
</evidence>
<dbReference type="AlphaFoldDB" id="A0A6P8X9G3"/>
<keyword evidence="2" id="KW-0808">Transferase</keyword>
<feature type="domain" description="PARP16 N-terminal" evidence="6">
    <location>
        <begin position="50"/>
        <end position="135"/>
    </location>
</feature>
<accession>A0A6P8X9G3</accession>
<dbReference type="Pfam" id="PF18084">
    <property type="entry name" value="ARTD15_N"/>
    <property type="match status" value="1"/>
</dbReference>
<dbReference type="RefSeq" id="XP_034109354.1">
    <property type="nucleotide sequence ID" value="XM_034253463.2"/>
</dbReference>
<dbReference type="GO" id="GO:0016779">
    <property type="term" value="F:nucleotidyltransferase activity"/>
    <property type="evidence" value="ECO:0007669"/>
    <property type="project" value="UniProtKB-KW"/>
</dbReference>